<feature type="active site" description="Proton donor/acceptor" evidence="9">
    <location>
        <position position="203"/>
    </location>
</feature>
<dbReference type="EMBL" id="JBHSCY010000001">
    <property type="protein sequence ID" value="MFC4268772.1"/>
    <property type="molecule type" value="Genomic_DNA"/>
</dbReference>
<dbReference type="PANTHER" id="PTHR43126">
    <property type="entry name" value="D-ALANYL-D-ALANINE DIPEPTIDASE"/>
    <property type="match status" value="1"/>
</dbReference>
<comment type="caution">
    <text evidence="11">The sequence shown here is derived from an EMBL/GenBank/DDBJ whole genome shotgun (WGS) entry which is preliminary data.</text>
</comment>
<keyword evidence="12" id="KW-1185">Reference proteome</keyword>
<comment type="cofactor">
    <cofactor evidence="9">
        <name>Zn(2+)</name>
        <dbReference type="ChEBI" id="CHEBI:29105"/>
    </cofactor>
    <text evidence="9">Binds 1 zinc ion per subunit.</text>
</comment>
<evidence type="ECO:0000256" key="3">
    <source>
        <dbReference type="ARBA" id="ARBA00022723"/>
    </source>
</evidence>
<dbReference type="HAMAP" id="MF_01924">
    <property type="entry name" value="A_A_dipeptidase"/>
    <property type="match status" value="1"/>
</dbReference>
<dbReference type="RefSeq" id="WP_377409448.1">
    <property type="nucleotide sequence ID" value="NZ_JBHSCY010000001.1"/>
</dbReference>
<dbReference type="Gene3D" id="3.30.1380.10">
    <property type="match status" value="1"/>
</dbReference>
<keyword evidence="3 9" id="KW-0479">Metal-binding</keyword>
<keyword evidence="2 9" id="KW-0645">Protease</keyword>
<evidence type="ECO:0000256" key="5">
    <source>
        <dbReference type="ARBA" id="ARBA00022833"/>
    </source>
</evidence>
<protein>
    <recommendedName>
        <fullName evidence="9 10">D-alanyl-D-alanine dipeptidase</fullName>
        <shortName evidence="9 10">D-Ala-D-Ala dipeptidase</shortName>
        <ecNumber evidence="9 10">3.4.13.22</ecNumber>
    </recommendedName>
</protein>
<evidence type="ECO:0000256" key="6">
    <source>
        <dbReference type="ARBA" id="ARBA00022997"/>
    </source>
</evidence>
<evidence type="ECO:0000256" key="8">
    <source>
        <dbReference type="ARBA" id="ARBA00023316"/>
    </source>
</evidence>
<name>A0ABV8R9X9_9FLAO</name>
<keyword evidence="5 9" id="KW-0862">Zinc</keyword>
<feature type="binding site" evidence="9">
    <location>
        <position position="206"/>
    </location>
    <ligand>
        <name>Zn(2+)</name>
        <dbReference type="ChEBI" id="CHEBI:29105"/>
        <note>catalytic</note>
    </ligand>
</feature>
<evidence type="ECO:0000256" key="9">
    <source>
        <dbReference type="HAMAP-Rule" id="MF_01924"/>
    </source>
</evidence>
<gene>
    <name evidence="11" type="ORF">ACFOWD_07630</name>
</gene>
<keyword evidence="4 9" id="KW-0378">Hydrolase</keyword>
<evidence type="ECO:0000256" key="4">
    <source>
        <dbReference type="ARBA" id="ARBA00022801"/>
    </source>
</evidence>
<proteinExistence type="inferred from homology"/>
<dbReference type="InterPro" id="IPR000755">
    <property type="entry name" value="A_A_dipeptidase"/>
</dbReference>
<evidence type="ECO:0000256" key="7">
    <source>
        <dbReference type="ARBA" id="ARBA00023049"/>
    </source>
</evidence>
<reference evidence="12" key="1">
    <citation type="journal article" date="2019" name="Int. J. Syst. Evol. Microbiol.">
        <title>The Global Catalogue of Microorganisms (GCM) 10K type strain sequencing project: providing services to taxonomists for standard genome sequencing and annotation.</title>
        <authorList>
            <consortium name="The Broad Institute Genomics Platform"/>
            <consortium name="The Broad Institute Genome Sequencing Center for Infectious Disease"/>
            <person name="Wu L."/>
            <person name="Ma J."/>
        </authorList>
    </citation>
    <scope>NUCLEOTIDE SEQUENCE [LARGE SCALE GENOMIC DNA]</scope>
    <source>
        <strain evidence="12">CECT 8655</strain>
    </source>
</reference>
<dbReference type="SUPFAM" id="SSF55166">
    <property type="entry name" value="Hedgehog/DD-peptidase"/>
    <property type="match status" value="1"/>
</dbReference>
<organism evidence="11 12">
    <name type="scientific">Polaribacter marinivivus</name>
    <dbReference type="NCBI Taxonomy" id="1524260"/>
    <lineage>
        <taxon>Bacteria</taxon>
        <taxon>Pseudomonadati</taxon>
        <taxon>Bacteroidota</taxon>
        <taxon>Flavobacteriia</taxon>
        <taxon>Flavobacteriales</taxon>
        <taxon>Flavobacteriaceae</taxon>
    </lineage>
</organism>
<dbReference type="EC" id="3.4.13.22" evidence="9 10"/>
<dbReference type="Proteomes" id="UP001595826">
    <property type="component" value="Unassembled WGS sequence"/>
</dbReference>
<keyword evidence="8 10" id="KW-0961">Cell wall biogenesis/degradation</keyword>
<keyword evidence="6 9" id="KW-0224">Dipeptidase</keyword>
<comment type="function">
    <text evidence="9 10">Catalyzes hydrolysis of the D-alanyl-D-alanine dipeptide.</text>
</comment>
<evidence type="ECO:0000256" key="2">
    <source>
        <dbReference type="ARBA" id="ARBA00022670"/>
    </source>
</evidence>
<feature type="binding site" evidence="9">
    <location>
        <position position="138"/>
    </location>
    <ligand>
        <name>Zn(2+)</name>
        <dbReference type="ChEBI" id="CHEBI:29105"/>
        <note>catalytic</note>
    </ligand>
</feature>
<accession>A0ABV8R9X9</accession>
<dbReference type="InterPro" id="IPR009045">
    <property type="entry name" value="Zn_M74/Hedgehog-like"/>
</dbReference>
<dbReference type="PIRSF" id="PIRSF026671">
    <property type="entry name" value="AA_dipeptidase"/>
    <property type="match status" value="1"/>
</dbReference>
<comment type="catalytic activity">
    <reaction evidence="1 9 10">
        <text>D-alanyl-D-alanine + H2O = 2 D-alanine</text>
        <dbReference type="Rhea" id="RHEA:20661"/>
        <dbReference type="ChEBI" id="CHEBI:15377"/>
        <dbReference type="ChEBI" id="CHEBI:57416"/>
        <dbReference type="ChEBI" id="CHEBI:57822"/>
        <dbReference type="EC" id="3.4.13.22"/>
    </reaction>
</comment>
<dbReference type="PANTHER" id="PTHR43126:SF1">
    <property type="entry name" value="D-ALANYL-D-ALANINE DIPEPTIDASE"/>
    <property type="match status" value="1"/>
</dbReference>
<feature type="site" description="Transition state stabilizer" evidence="9">
    <location>
        <position position="93"/>
    </location>
</feature>
<evidence type="ECO:0000256" key="10">
    <source>
        <dbReference type="PIRNR" id="PIRNR026671"/>
    </source>
</evidence>
<evidence type="ECO:0000313" key="11">
    <source>
        <dbReference type="EMBL" id="MFC4268772.1"/>
    </source>
</evidence>
<keyword evidence="7 9" id="KW-0482">Metalloprotease</keyword>
<evidence type="ECO:0000256" key="1">
    <source>
        <dbReference type="ARBA" id="ARBA00001362"/>
    </source>
</evidence>
<comment type="similarity">
    <text evidence="9 10">Belongs to the peptidase M15D family.</text>
</comment>
<dbReference type="CDD" id="cd14817">
    <property type="entry name" value="D-Ala-D-Ala_dipeptidase_VanX"/>
    <property type="match status" value="1"/>
</dbReference>
<sequence>MKYLVVISFFLFTITYQGQNNTMPKDFVYLDDIDNTIQVELRYFGTNNFIGQKIDGYKNNCLIITKKTALALKEVQKILSIKGLSLKIYDGYRPQQAVDHFVRWAKEVNDTLMKKQYYPKVPKSELFKRGYIASKSGHTRGSTVDLTIVDLTTNKELDMGSPYDFFGEASHPFYKDITKKQKDNRMYLREIMLLNGFVPYDNEWWHFTLNNEPYPKTYFNFSVE</sequence>
<evidence type="ECO:0000313" key="12">
    <source>
        <dbReference type="Proteomes" id="UP001595826"/>
    </source>
</evidence>
<dbReference type="Pfam" id="PF01427">
    <property type="entry name" value="Peptidase_M15"/>
    <property type="match status" value="1"/>
</dbReference>
<feature type="binding site" evidence="9">
    <location>
        <position position="145"/>
    </location>
    <ligand>
        <name>Zn(2+)</name>
        <dbReference type="ChEBI" id="CHEBI:29105"/>
        <note>catalytic</note>
    </ligand>
</feature>